<dbReference type="Proteomes" id="UP000016462">
    <property type="component" value="Unassembled WGS sequence"/>
</dbReference>
<dbReference type="AlphaFoldDB" id="U1MQX3"/>
<dbReference type="SUPFAM" id="SSF54593">
    <property type="entry name" value="Glyoxalase/Bleomycin resistance protein/Dihydroxybiphenyl dioxygenase"/>
    <property type="match status" value="1"/>
</dbReference>
<evidence type="ECO:0000313" key="3">
    <source>
        <dbReference type="EMBL" id="ERG64311.1"/>
    </source>
</evidence>
<dbReference type="InterPro" id="IPR052164">
    <property type="entry name" value="Anthracycline_SecMetBiosynth"/>
</dbReference>
<dbReference type="OrthoDB" id="9793039at2"/>
<dbReference type="PANTHER" id="PTHR33993">
    <property type="entry name" value="GLYOXALASE-RELATED"/>
    <property type="match status" value="1"/>
</dbReference>
<protein>
    <recommendedName>
        <fullName evidence="2">VOC domain-containing protein</fullName>
    </recommendedName>
</protein>
<evidence type="ECO:0000256" key="1">
    <source>
        <dbReference type="SAM" id="MobiDB-lite"/>
    </source>
</evidence>
<organism evidence="3 4">
    <name type="scientific">Agrococcus pavilionensis RW1</name>
    <dbReference type="NCBI Taxonomy" id="1330458"/>
    <lineage>
        <taxon>Bacteria</taxon>
        <taxon>Bacillati</taxon>
        <taxon>Actinomycetota</taxon>
        <taxon>Actinomycetes</taxon>
        <taxon>Micrococcales</taxon>
        <taxon>Microbacteriaceae</taxon>
        <taxon>Agrococcus</taxon>
    </lineage>
</organism>
<dbReference type="RefSeq" id="WP_021010507.1">
    <property type="nucleotide sequence ID" value="NZ_ASHR01000024.1"/>
</dbReference>
<keyword evidence="4" id="KW-1185">Reference proteome</keyword>
<evidence type="ECO:0000259" key="2">
    <source>
        <dbReference type="PROSITE" id="PS51819"/>
    </source>
</evidence>
<evidence type="ECO:0000313" key="4">
    <source>
        <dbReference type="Proteomes" id="UP000016462"/>
    </source>
</evidence>
<dbReference type="InterPro" id="IPR004360">
    <property type="entry name" value="Glyas_Fos-R_dOase_dom"/>
</dbReference>
<dbReference type="PROSITE" id="PS51819">
    <property type="entry name" value="VOC"/>
    <property type="match status" value="1"/>
</dbReference>
<feature type="domain" description="VOC" evidence="2">
    <location>
        <begin position="4"/>
        <end position="130"/>
    </location>
</feature>
<dbReference type="EMBL" id="ASHR01000024">
    <property type="protein sequence ID" value="ERG64311.1"/>
    <property type="molecule type" value="Genomic_DNA"/>
</dbReference>
<dbReference type="PANTHER" id="PTHR33993:SF2">
    <property type="entry name" value="VOC DOMAIN-CONTAINING PROTEIN"/>
    <property type="match status" value="1"/>
</dbReference>
<gene>
    <name evidence="3" type="ORF">L332_07570</name>
</gene>
<feature type="region of interest" description="Disordered" evidence="1">
    <location>
        <begin position="136"/>
        <end position="162"/>
    </location>
</feature>
<dbReference type="CDD" id="cd07247">
    <property type="entry name" value="SgaA_N_like"/>
    <property type="match status" value="1"/>
</dbReference>
<dbReference type="InterPro" id="IPR037523">
    <property type="entry name" value="VOC_core"/>
</dbReference>
<proteinExistence type="predicted"/>
<name>U1MQX3_9MICO</name>
<sequence>MSSLVVHFEIHASEPQRLIDFYSELLDWRFERYGDLEYWWIFTGEGAASMQGPGIGINGGLAPREGPPPGPDAPVKGANIVVGVDDADAVVARALELGGSVVVPAADMEGLGRFATLLDPDGNLFGIMAEELAGDGAGERIEPADADGVAEAADPMGATPEP</sequence>
<comment type="caution">
    <text evidence="3">The sequence shown here is derived from an EMBL/GenBank/DDBJ whole genome shotgun (WGS) entry which is preliminary data.</text>
</comment>
<reference evidence="3 4" key="1">
    <citation type="journal article" date="2013" name="Genome Announc.">
        <title>First draft genome sequence from a member of the genus agrococcus, isolated from modern microbialites.</title>
        <authorList>
            <person name="White R.A.III."/>
            <person name="Grassa C.J."/>
            <person name="Suttle C.A."/>
        </authorList>
    </citation>
    <scope>NUCLEOTIDE SEQUENCE [LARGE SCALE GENOMIC DNA]</scope>
    <source>
        <strain evidence="3 4">RW1</strain>
    </source>
</reference>
<accession>U1MQX3</accession>
<dbReference type="Pfam" id="PF00903">
    <property type="entry name" value="Glyoxalase"/>
    <property type="match status" value="1"/>
</dbReference>
<dbReference type="InterPro" id="IPR029068">
    <property type="entry name" value="Glyas_Bleomycin-R_OHBP_Dase"/>
</dbReference>
<dbReference type="Gene3D" id="3.10.180.10">
    <property type="entry name" value="2,3-Dihydroxybiphenyl 1,2-Dioxygenase, domain 1"/>
    <property type="match status" value="1"/>
</dbReference>